<dbReference type="Gene3D" id="3.40.190.10">
    <property type="entry name" value="Periplasmic binding protein-like II"/>
    <property type="match status" value="4"/>
</dbReference>
<dbReference type="CDD" id="cd16922">
    <property type="entry name" value="HATPase_EvgS-ArcB-TorS-like"/>
    <property type="match status" value="1"/>
</dbReference>
<dbReference type="AlphaFoldDB" id="A0A173VWA7"/>
<protein>
    <recommendedName>
        <fullName evidence="2">histidine kinase</fullName>
        <ecNumber evidence="2">2.7.13.3</ecNumber>
    </recommendedName>
</protein>
<dbReference type="GO" id="GO:0000155">
    <property type="term" value="F:phosphorelay sensor kinase activity"/>
    <property type="evidence" value="ECO:0007669"/>
    <property type="project" value="InterPro"/>
</dbReference>
<dbReference type="SUPFAM" id="SSF47384">
    <property type="entry name" value="Homodimeric domain of signal transducing histidine kinase"/>
    <property type="match status" value="1"/>
</dbReference>
<sequence>MNLLLRYVGHGITISLLVFIMLAFHLSTLARTSEKRVLRVAFPQVVGMSWTAEDGSHHGMLVDYLNEIAKYTGWEYEYIDTNRQTVLNEFIAGQYELMGGNYYIPGLEKYYAYPDYNMGYSRSLLLARSDDRTIHSYNLESMNGKTIGVYENAKENIRRLKEFLAINGLDCKFQYYSLKDMQKNDEGLYFYLMNGEIDLLLSGIIYNHDSVRVIATYNSQPYYIVTNPGNKEVLDGLNMALERILDANPNFAAERYAANFPARLVNIQFSDRDLEYVKKRKTITVAVPENWYPFYCKETSQKNHVGIMVDVLDEIKDFTGLDFSYVYAKNYSDAVHLVQRGKADILGFFLGDENDAAQLGLALSASYVSANNIIVRNKACSYPAPGLVGALVESQRFPSGISAEKIRSYPGIKEALAAVNSGEADFIYGLSSKMEQDISRYHFTNLAPVTLVNDQSAISFALPTPVDPDLLTVLNKAINNLSESERTVIRNRNLESIGVNEFSLTDFIYANPLQFMFIVMFVLSVLFTALLLAIGARMKATVIQGNLKRAEAANLAKSEFLSRMSHEIRTPMNGIVGMSTIAMQNIDNTDKIKDCLEKVIMSSKHLLALINDVLDMSKIESGKVELRHESFNFRAFLQDFENLYGEQAKSKGISYETVLASDLEVQIIGDSLRLNQVLSNLLSNALKFTPAKGIIKLRVSKTGEDQENVYLRFEVIDTGCGIAEENYDKIFESFEQENVDVTYKYGGTGLGLSIVKRFTQLMGGGIHVTSVQGSGSTFTVDLPFGKIKESGKPTRFSDIDGRSDLARDCYVIDYDFKGKRILLVEDNELNREIAEELIGATGASVESAEDGVQAVKKFKESAEGYYDLILMDVQMPHMDGYEATRCIRALGRSDAQKVPIFAMTANAFAEDVQKSREAGMNAHISKPLNIRAVYKQMNRYLQG</sequence>
<dbReference type="PANTHER" id="PTHR45339">
    <property type="entry name" value="HYBRID SIGNAL TRANSDUCTION HISTIDINE KINASE J"/>
    <property type="match status" value="1"/>
</dbReference>
<evidence type="ECO:0000256" key="5">
    <source>
        <dbReference type="PROSITE-ProRule" id="PRU00169"/>
    </source>
</evidence>
<dbReference type="EC" id="2.7.13.3" evidence="2"/>
<evidence type="ECO:0000256" key="6">
    <source>
        <dbReference type="SAM" id="Phobius"/>
    </source>
</evidence>
<dbReference type="RefSeq" id="WP_057319942.1">
    <property type="nucleotide sequence ID" value="NZ_CYXP01000010.1"/>
</dbReference>
<dbReference type="EMBL" id="CYXP01000010">
    <property type="protein sequence ID" value="CUN31829.1"/>
    <property type="molecule type" value="Genomic_DNA"/>
</dbReference>
<dbReference type="Pfam" id="PF00072">
    <property type="entry name" value="Response_reg"/>
    <property type="match status" value="1"/>
</dbReference>
<evidence type="ECO:0000256" key="1">
    <source>
        <dbReference type="ARBA" id="ARBA00000085"/>
    </source>
</evidence>
<name>A0A173VWA7_PARDI</name>
<feature type="transmembrane region" description="Helical" evidence="6">
    <location>
        <begin position="7"/>
        <end position="26"/>
    </location>
</feature>
<dbReference type="SUPFAM" id="SSF53850">
    <property type="entry name" value="Periplasmic binding protein-like II"/>
    <property type="match status" value="2"/>
</dbReference>
<dbReference type="Proteomes" id="UP000095591">
    <property type="component" value="Unassembled WGS sequence"/>
</dbReference>
<feature type="transmembrane region" description="Helical" evidence="6">
    <location>
        <begin position="513"/>
        <end position="534"/>
    </location>
</feature>
<proteinExistence type="predicted"/>
<evidence type="ECO:0000256" key="2">
    <source>
        <dbReference type="ARBA" id="ARBA00012438"/>
    </source>
</evidence>
<dbReference type="PROSITE" id="PS50110">
    <property type="entry name" value="RESPONSE_REGULATORY"/>
    <property type="match status" value="1"/>
</dbReference>
<accession>A0A173VWA7</accession>
<dbReference type="SMART" id="SM00387">
    <property type="entry name" value="HATPase_c"/>
    <property type="match status" value="1"/>
</dbReference>
<dbReference type="InterPro" id="IPR005467">
    <property type="entry name" value="His_kinase_dom"/>
</dbReference>
<dbReference type="FunFam" id="3.30.565.10:FF:000010">
    <property type="entry name" value="Sensor histidine kinase RcsC"/>
    <property type="match status" value="1"/>
</dbReference>
<evidence type="ECO:0000259" key="8">
    <source>
        <dbReference type="PROSITE" id="PS50110"/>
    </source>
</evidence>
<dbReference type="Gene3D" id="3.30.565.10">
    <property type="entry name" value="Histidine kinase-like ATPase, C-terminal domain"/>
    <property type="match status" value="1"/>
</dbReference>
<feature type="modified residue" description="4-aspartylphosphate" evidence="5">
    <location>
        <position position="872"/>
    </location>
</feature>
<evidence type="ECO:0000313" key="9">
    <source>
        <dbReference type="EMBL" id="CUN31829.1"/>
    </source>
</evidence>
<dbReference type="Pfam" id="PF00512">
    <property type="entry name" value="HisKA"/>
    <property type="match status" value="1"/>
</dbReference>
<dbReference type="Pfam" id="PF02518">
    <property type="entry name" value="HATPase_c"/>
    <property type="match status" value="1"/>
</dbReference>
<dbReference type="Gene3D" id="1.10.287.130">
    <property type="match status" value="1"/>
</dbReference>
<evidence type="ECO:0000259" key="7">
    <source>
        <dbReference type="PROSITE" id="PS50109"/>
    </source>
</evidence>
<feature type="domain" description="Response regulatory" evidence="8">
    <location>
        <begin position="820"/>
        <end position="941"/>
    </location>
</feature>
<evidence type="ECO:0000313" key="10">
    <source>
        <dbReference type="Proteomes" id="UP000095591"/>
    </source>
</evidence>
<dbReference type="Gene3D" id="3.40.50.2300">
    <property type="match status" value="1"/>
</dbReference>
<reference evidence="9 10" key="1">
    <citation type="submission" date="2015-09" db="EMBL/GenBank/DDBJ databases">
        <authorList>
            <consortium name="Pathogen Informatics"/>
        </authorList>
    </citation>
    <scope>NUCLEOTIDE SEQUENCE [LARGE SCALE GENOMIC DNA]</scope>
    <source>
        <strain evidence="9 10">2789STDY5608872</strain>
    </source>
</reference>
<dbReference type="SMART" id="SM00388">
    <property type="entry name" value="HisKA"/>
    <property type="match status" value="1"/>
</dbReference>
<evidence type="ECO:0000256" key="3">
    <source>
        <dbReference type="ARBA" id="ARBA00022553"/>
    </source>
</evidence>
<dbReference type="PRINTS" id="PR00344">
    <property type="entry name" value="BCTRLSENSOR"/>
</dbReference>
<keyword evidence="3 5" id="KW-0597">Phosphoprotein</keyword>
<keyword evidence="6" id="KW-0472">Membrane</keyword>
<keyword evidence="6" id="KW-1133">Transmembrane helix</keyword>
<keyword evidence="6" id="KW-0812">Transmembrane</keyword>
<organism evidence="9 10">
    <name type="scientific">Parabacteroides distasonis</name>
    <dbReference type="NCBI Taxonomy" id="823"/>
    <lineage>
        <taxon>Bacteria</taxon>
        <taxon>Pseudomonadati</taxon>
        <taxon>Bacteroidota</taxon>
        <taxon>Bacteroidia</taxon>
        <taxon>Bacteroidales</taxon>
        <taxon>Tannerellaceae</taxon>
        <taxon>Parabacteroides</taxon>
    </lineage>
</organism>
<feature type="domain" description="Histidine kinase" evidence="7">
    <location>
        <begin position="563"/>
        <end position="786"/>
    </location>
</feature>
<dbReference type="InterPro" id="IPR036890">
    <property type="entry name" value="HATPase_C_sf"/>
</dbReference>
<keyword evidence="9" id="KW-0418">Kinase</keyword>
<dbReference type="InterPro" id="IPR036097">
    <property type="entry name" value="HisK_dim/P_sf"/>
</dbReference>
<dbReference type="PROSITE" id="PS50109">
    <property type="entry name" value="HIS_KIN"/>
    <property type="match status" value="1"/>
</dbReference>
<dbReference type="InterPro" id="IPR003594">
    <property type="entry name" value="HATPase_dom"/>
</dbReference>
<dbReference type="InterPro" id="IPR004358">
    <property type="entry name" value="Sig_transdc_His_kin-like_C"/>
</dbReference>
<dbReference type="SMART" id="SM00448">
    <property type="entry name" value="REC"/>
    <property type="match status" value="1"/>
</dbReference>
<dbReference type="InterPro" id="IPR001789">
    <property type="entry name" value="Sig_transdc_resp-reg_receiver"/>
</dbReference>
<dbReference type="PANTHER" id="PTHR45339:SF1">
    <property type="entry name" value="HYBRID SIGNAL TRANSDUCTION HISTIDINE KINASE J"/>
    <property type="match status" value="1"/>
</dbReference>
<dbReference type="InterPro" id="IPR011006">
    <property type="entry name" value="CheY-like_superfamily"/>
</dbReference>
<dbReference type="SUPFAM" id="SSF52172">
    <property type="entry name" value="CheY-like"/>
    <property type="match status" value="1"/>
</dbReference>
<dbReference type="CDD" id="cd00082">
    <property type="entry name" value="HisKA"/>
    <property type="match status" value="1"/>
</dbReference>
<dbReference type="InterPro" id="IPR001638">
    <property type="entry name" value="Solute-binding_3/MltF_N"/>
</dbReference>
<dbReference type="Pfam" id="PF00497">
    <property type="entry name" value="SBP_bac_3"/>
    <property type="match status" value="2"/>
</dbReference>
<keyword evidence="9" id="KW-0808">Transferase</keyword>
<keyword evidence="4" id="KW-0902">Two-component regulatory system</keyword>
<evidence type="ECO:0000256" key="4">
    <source>
        <dbReference type="ARBA" id="ARBA00023012"/>
    </source>
</evidence>
<comment type="catalytic activity">
    <reaction evidence="1">
        <text>ATP + protein L-histidine = ADP + protein N-phospho-L-histidine.</text>
        <dbReference type="EC" id="2.7.13.3"/>
    </reaction>
</comment>
<dbReference type="InterPro" id="IPR003661">
    <property type="entry name" value="HisK_dim/P_dom"/>
</dbReference>
<gene>
    <name evidence="9" type="primary">luxQ_9</name>
    <name evidence="9" type="ORF">ERS852429_03845</name>
</gene>
<dbReference type="SMART" id="SM00062">
    <property type="entry name" value="PBPb"/>
    <property type="match status" value="1"/>
</dbReference>
<dbReference type="CDD" id="cd17546">
    <property type="entry name" value="REC_hyHK_CKI1_RcsC-like"/>
    <property type="match status" value="1"/>
</dbReference>
<dbReference type="SUPFAM" id="SSF55874">
    <property type="entry name" value="ATPase domain of HSP90 chaperone/DNA topoisomerase II/histidine kinase"/>
    <property type="match status" value="1"/>
</dbReference>